<gene>
    <name evidence="2" type="ORF">CCHLO57077_00016334</name>
</gene>
<organism evidence="2 3">
    <name type="scientific">Clonostachys chloroleuca</name>
    <dbReference type="NCBI Taxonomy" id="1926264"/>
    <lineage>
        <taxon>Eukaryota</taxon>
        <taxon>Fungi</taxon>
        <taxon>Dikarya</taxon>
        <taxon>Ascomycota</taxon>
        <taxon>Pezizomycotina</taxon>
        <taxon>Sordariomycetes</taxon>
        <taxon>Hypocreomycetidae</taxon>
        <taxon>Hypocreales</taxon>
        <taxon>Bionectriaceae</taxon>
        <taxon>Clonostachys</taxon>
    </lineage>
</organism>
<keyword evidence="3" id="KW-1185">Reference proteome</keyword>
<protein>
    <submittedName>
        <fullName evidence="2">Uncharacterized protein</fullName>
    </submittedName>
</protein>
<comment type="caution">
    <text evidence="2">The sequence shown here is derived from an EMBL/GenBank/DDBJ whole genome shotgun (WGS) entry which is preliminary data.</text>
</comment>
<feature type="compositionally biased region" description="Acidic residues" evidence="1">
    <location>
        <begin position="491"/>
        <end position="501"/>
    </location>
</feature>
<evidence type="ECO:0000313" key="3">
    <source>
        <dbReference type="Proteomes" id="UP001160390"/>
    </source>
</evidence>
<dbReference type="EMBL" id="CABFNP030000654">
    <property type="protein sequence ID" value="CAI6075714.1"/>
    <property type="molecule type" value="Genomic_DNA"/>
</dbReference>
<proteinExistence type="predicted"/>
<dbReference type="AlphaFoldDB" id="A0AA35PUU9"/>
<feature type="region of interest" description="Disordered" evidence="1">
    <location>
        <begin position="484"/>
        <end position="510"/>
    </location>
</feature>
<dbReference type="Proteomes" id="UP001160390">
    <property type="component" value="Unassembled WGS sequence"/>
</dbReference>
<evidence type="ECO:0000313" key="2">
    <source>
        <dbReference type="EMBL" id="CAI6075714.1"/>
    </source>
</evidence>
<evidence type="ECO:0000256" key="1">
    <source>
        <dbReference type="SAM" id="MobiDB-lite"/>
    </source>
</evidence>
<accession>A0AA35PUU9</accession>
<name>A0AA35PUU9_9HYPO</name>
<sequence>MESLALMGDIKTLINPLLEVIVLLEGAGDNVLNVTLAELLLAEVTEEDPAGSLGNTLEDLANAELALLEVALLDHVVKFSGLELRGLVKGAGDELLDVTLVEGVDVALGKVTEQQPASSLGDLADDLAEEPLLKVALLELVDVTLLHVVEVALLHLLVELAGLEVGVLGVAGEDVLNITLAQLVEVALGKVSEEELAGSLGHALEDLAKAELALLEVTLLELVVEVADLEVLLIEVSGDKVVDVALAHLIDVALGKVTEQQPAGSLGDLADDLAEEPLLKVTLVELSVVVAGFELSIFGISGNELFKVALAHLLKVALGEVSEEELAGSLGHALEDLAKAELALLQVAGVELGVIDVSGDEVVNVTLAHLLKVALGEVSEEELAGSLGHALEDFAKAELTLLQVAGVELLGVLVVALDQFLDLTLIEIGNVTEAEQALSDVGDTLDSLLEAESLLQVTLLDLGLDGTLEKAGVDDVLGSLDGEGQGLADKAEDDGGGESDVVDGNHFEYF</sequence>
<reference evidence="2" key="1">
    <citation type="submission" date="2023-01" db="EMBL/GenBank/DDBJ databases">
        <authorList>
            <person name="Piombo E."/>
        </authorList>
    </citation>
    <scope>NUCLEOTIDE SEQUENCE</scope>
</reference>